<evidence type="ECO:0000313" key="2">
    <source>
        <dbReference type="EMBL" id="KAK3272039.1"/>
    </source>
</evidence>
<protein>
    <submittedName>
        <fullName evidence="2">Uncharacterized protein</fullName>
    </submittedName>
</protein>
<evidence type="ECO:0000313" key="3">
    <source>
        <dbReference type="Proteomes" id="UP001190700"/>
    </source>
</evidence>
<dbReference type="EMBL" id="LGRX02009191">
    <property type="protein sequence ID" value="KAK3272039.1"/>
    <property type="molecule type" value="Genomic_DNA"/>
</dbReference>
<keyword evidence="3" id="KW-1185">Reference proteome</keyword>
<reference evidence="2 3" key="1">
    <citation type="journal article" date="2015" name="Genome Biol. Evol.">
        <title>Comparative Genomics of a Bacterivorous Green Alga Reveals Evolutionary Causalities and Consequences of Phago-Mixotrophic Mode of Nutrition.</title>
        <authorList>
            <person name="Burns J.A."/>
            <person name="Paasch A."/>
            <person name="Narechania A."/>
            <person name="Kim E."/>
        </authorList>
    </citation>
    <scope>NUCLEOTIDE SEQUENCE [LARGE SCALE GENOMIC DNA]</scope>
    <source>
        <strain evidence="2 3">PLY_AMNH</strain>
    </source>
</reference>
<feature type="compositionally biased region" description="Basic and acidic residues" evidence="1">
    <location>
        <begin position="25"/>
        <end position="36"/>
    </location>
</feature>
<proteinExistence type="predicted"/>
<organism evidence="2 3">
    <name type="scientific">Cymbomonas tetramitiformis</name>
    <dbReference type="NCBI Taxonomy" id="36881"/>
    <lineage>
        <taxon>Eukaryota</taxon>
        <taxon>Viridiplantae</taxon>
        <taxon>Chlorophyta</taxon>
        <taxon>Pyramimonadophyceae</taxon>
        <taxon>Pyramimonadales</taxon>
        <taxon>Pyramimonadaceae</taxon>
        <taxon>Cymbomonas</taxon>
    </lineage>
</organism>
<dbReference type="Proteomes" id="UP001190700">
    <property type="component" value="Unassembled WGS sequence"/>
</dbReference>
<gene>
    <name evidence="2" type="ORF">CYMTET_19641</name>
</gene>
<sequence>MMVLLLQGRADPVTHRLLQALQSTDAHHGKRQEQRRSRSVSPAHLSATTRSTVENPKIVDHYLEYRTGSESPLVSSELCKARHALRNTGLQTTSTSK</sequence>
<name>A0AAE0G5M1_9CHLO</name>
<dbReference type="AlphaFoldDB" id="A0AAE0G5M1"/>
<feature type="region of interest" description="Disordered" evidence="1">
    <location>
        <begin position="20"/>
        <end position="53"/>
    </location>
</feature>
<comment type="caution">
    <text evidence="2">The sequence shown here is derived from an EMBL/GenBank/DDBJ whole genome shotgun (WGS) entry which is preliminary data.</text>
</comment>
<accession>A0AAE0G5M1</accession>
<evidence type="ECO:0000256" key="1">
    <source>
        <dbReference type="SAM" id="MobiDB-lite"/>
    </source>
</evidence>